<dbReference type="Proteomes" id="UP000510821">
    <property type="component" value="Chromosome"/>
</dbReference>
<sequence>MKSYVKFETPKEVAEKAYEAVQIAKDTGRVRKGTNEATKVIEKGEAALIVIAEDVDPEEVVIHLPMLCDEKSIPYVYVPSKKDLGKSAGLEVGCAAVGIEKAGNASELINEIVAKLKRPKPEAKEEPAKVEEKPKRVRKPRKKEPEAEEKPPEKAEKKPEEKKPAEKAEEKKPEEKKPAEKAEEKKPAEKKE</sequence>
<feature type="compositionally biased region" description="Basic and acidic residues" evidence="10">
    <location>
        <begin position="143"/>
        <end position="192"/>
    </location>
</feature>
<comment type="function">
    <text evidence="9">Multifunctional RNA-binding protein that recognizes the K-turn motif in ribosomal RNA, the RNA component of RNase P, box H/ACA, box C/D and box C'/D' sRNAs.</text>
</comment>
<dbReference type="InterPro" id="IPR029064">
    <property type="entry name" value="Ribosomal_eL30-like_sf"/>
</dbReference>
<evidence type="ECO:0000256" key="3">
    <source>
        <dbReference type="ARBA" id="ARBA00022490"/>
    </source>
</evidence>
<evidence type="ECO:0000256" key="1">
    <source>
        <dbReference type="ARBA" id="ARBA00004496"/>
    </source>
</evidence>
<dbReference type="InterPro" id="IPR004037">
    <property type="entry name" value="Ribosomal_eL8-like_CS"/>
</dbReference>
<dbReference type="GO" id="GO:1990904">
    <property type="term" value="C:ribonucleoprotein complex"/>
    <property type="evidence" value="ECO:0007669"/>
    <property type="project" value="UniProtKB-KW"/>
</dbReference>
<protein>
    <recommendedName>
        <fullName evidence="9">Large ribosomal subunit protein eL8</fullName>
    </recommendedName>
</protein>
<dbReference type="PRINTS" id="PR00884">
    <property type="entry name" value="RIBOSOMALHS6"/>
</dbReference>
<dbReference type="GO" id="GO:0006412">
    <property type="term" value="P:translation"/>
    <property type="evidence" value="ECO:0007669"/>
    <property type="project" value="UniProtKB-UniRule"/>
</dbReference>
<keyword evidence="6 9" id="KW-0694">RNA-binding</keyword>
<evidence type="ECO:0000313" key="13">
    <source>
        <dbReference type="Proteomes" id="UP000510821"/>
    </source>
</evidence>
<evidence type="ECO:0000256" key="2">
    <source>
        <dbReference type="ARBA" id="ARBA00007337"/>
    </source>
</evidence>
<keyword evidence="5 9" id="KW-0699">rRNA-binding</keyword>
<gene>
    <name evidence="9" type="primary">rpl7ae</name>
    <name evidence="12" type="ORF">Sv326_0178</name>
</gene>
<dbReference type="PROSITE" id="PS01082">
    <property type="entry name" value="RIBOSOMAL_L7AE"/>
    <property type="match status" value="1"/>
</dbReference>
<comment type="subunit">
    <text evidence="9">Part of the 50S ribosomal subunit. Probably part of the RNase P complex.</text>
</comment>
<accession>A0A7D5XEB1</accession>
<comment type="subcellular location">
    <subcellularLocation>
        <location evidence="1 9">Cytoplasm</location>
    </subcellularLocation>
</comment>
<dbReference type="KEGG" id="flt:Sv326_0178"/>
<dbReference type="PRINTS" id="PR00881">
    <property type="entry name" value="L7ARS6FAMILY"/>
</dbReference>
<evidence type="ECO:0000259" key="11">
    <source>
        <dbReference type="Pfam" id="PF01248"/>
    </source>
</evidence>
<dbReference type="GO" id="GO:0001682">
    <property type="term" value="P:tRNA 5'-leader removal"/>
    <property type="evidence" value="ECO:0007669"/>
    <property type="project" value="UniProtKB-UniRule"/>
</dbReference>
<dbReference type="InterPro" id="IPR050257">
    <property type="entry name" value="eL8/uL1-like"/>
</dbReference>
<dbReference type="Gene3D" id="3.30.1330.30">
    <property type="match status" value="1"/>
</dbReference>
<evidence type="ECO:0000256" key="10">
    <source>
        <dbReference type="SAM" id="MobiDB-lite"/>
    </source>
</evidence>
<name>A0A7D5XEB1_FERL1</name>
<evidence type="ECO:0000256" key="5">
    <source>
        <dbReference type="ARBA" id="ARBA00022730"/>
    </source>
</evidence>
<dbReference type="GO" id="GO:0042254">
    <property type="term" value="P:ribosome biogenesis"/>
    <property type="evidence" value="ECO:0007669"/>
    <property type="project" value="InterPro"/>
</dbReference>
<dbReference type="FunFam" id="3.30.1330.30:FF:000020">
    <property type="entry name" value="50S ribosomal protein L7Ae"/>
    <property type="match status" value="1"/>
</dbReference>
<evidence type="ECO:0000313" key="12">
    <source>
        <dbReference type="EMBL" id="QLJ52353.1"/>
    </source>
</evidence>
<feature type="region of interest" description="Disordered" evidence="10">
    <location>
        <begin position="115"/>
        <end position="192"/>
    </location>
</feature>
<dbReference type="AlphaFoldDB" id="A0A7D5XEB1"/>
<dbReference type="EMBL" id="CP058998">
    <property type="protein sequence ID" value="QLJ52353.1"/>
    <property type="molecule type" value="Genomic_DNA"/>
</dbReference>
<dbReference type="GO" id="GO:0019843">
    <property type="term" value="F:rRNA binding"/>
    <property type="evidence" value="ECO:0007669"/>
    <property type="project" value="UniProtKB-KW"/>
</dbReference>
<evidence type="ECO:0000256" key="7">
    <source>
        <dbReference type="ARBA" id="ARBA00022980"/>
    </source>
</evidence>
<keyword evidence="7 9" id="KW-0689">Ribosomal protein</keyword>
<dbReference type="GO" id="GO:0004526">
    <property type="term" value="F:ribonuclease P activity"/>
    <property type="evidence" value="ECO:0007669"/>
    <property type="project" value="UniProtKB-UniRule"/>
</dbReference>
<dbReference type="HAMAP" id="MF_00326">
    <property type="entry name" value="Ribosomal_eL8"/>
    <property type="match status" value="1"/>
</dbReference>
<dbReference type="Pfam" id="PF01248">
    <property type="entry name" value="Ribosomal_L7Ae"/>
    <property type="match status" value="1"/>
</dbReference>
<dbReference type="InterPro" id="IPR018492">
    <property type="entry name" value="Ribosomal_eL8/Nhp2"/>
</dbReference>
<feature type="domain" description="Ribosomal protein eL8/eL30/eS12/Gadd45" evidence="11">
    <location>
        <begin position="16"/>
        <end position="108"/>
    </location>
</feature>
<dbReference type="InterPro" id="IPR004038">
    <property type="entry name" value="Ribosomal_eL8/eL30/eS12/Gad45"/>
</dbReference>
<keyword evidence="4 9" id="KW-0819">tRNA processing</keyword>
<keyword evidence="8 9" id="KW-0687">Ribonucleoprotein</keyword>
<dbReference type="GO" id="GO:0003735">
    <property type="term" value="F:structural constituent of ribosome"/>
    <property type="evidence" value="ECO:0007669"/>
    <property type="project" value="InterPro"/>
</dbReference>
<feature type="compositionally biased region" description="Basic and acidic residues" evidence="10">
    <location>
        <begin position="119"/>
        <end position="134"/>
    </location>
</feature>
<evidence type="ECO:0000256" key="9">
    <source>
        <dbReference type="HAMAP-Rule" id="MF_00326"/>
    </source>
</evidence>
<dbReference type="GO" id="GO:0005737">
    <property type="term" value="C:cytoplasm"/>
    <property type="evidence" value="ECO:0007669"/>
    <property type="project" value="UniProtKB-SubCell"/>
</dbReference>
<evidence type="ECO:0000256" key="6">
    <source>
        <dbReference type="ARBA" id="ARBA00022884"/>
    </source>
</evidence>
<evidence type="ECO:0000256" key="8">
    <source>
        <dbReference type="ARBA" id="ARBA00023274"/>
    </source>
</evidence>
<comment type="similarity">
    <text evidence="2 9">Belongs to the eukaryotic ribosomal protein eL8 family.</text>
</comment>
<evidence type="ECO:0000256" key="4">
    <source>
        <dbReference type="ARBA" id="ARBA00022694"/>
    </source>
</evidence>
<keyword evidence="3 9" id="KW-0963">Cytoplasm</keyword>
<proteinExistence type="inferred from homology"/>
<organism evidence="12 13">
    <name type="scientific">Fermentimicrarchaeum limneticum</name>
    <dbReference type="NCBI Taxonomy" id="2795018"/>
    <lineage>
        <taxon>Archaea</taxon>
        <taxon>Candidatus Micrarchaeota</taxon>
        <taxon>Candidatus Fermentimicrarchaeales</taxon>
        <taxon>Candidatus Fermentimicrarchaeaceae</taxon>
        <taxon>Candidatus Fermentimicrarchaeum</taxon>
    </lineage>
</organism>
<dbReference type="PANTHER" id="PTHR23105">
    <property type="entry name" value="RIBOSOMAL PROTEIN L7AE FAMILY MEMBER"/>
    <property type="match status" value="1"/>
</dbReference>
<dbReference type="NCBIfam" id="TIGR03677">
    <property type="entry name" value="eL8_ribo"/>
    <property type="match status" value="1"/>
</dbReference>
<dbReference type="SUPFAM" id="SSF55315">
    <property type="entry name" value="L30e-like"/>
    <property type="match status" value="1"/>
</dbReference>
<reference evidence="13" key="1">
    <citation type="submission" date="2020-07" db="EMBL/GenBank/DDBJ databases">
        <title>Metabolic diversity and evolutionary history of the archaeal phylum ###Micrarchaeota### uncovered from a freshwater lake metagenome.</title>
        <authorList>
            <person name="Kadnikov V.V."/>
            <person name="Savvichev A.S."/>
            <person name="Mardanov A.V."/>
            <person name="Beletsky A.V."/>
            <person name="Chupakov A.V."/>
            <person name="Kokryatskaya N.M."/>
            <person name="Pimenov N.V."/>
            <person name="Ravin N.V."/>
        </authorList>
    </citation>
    <scope>NUCLEOTIDE SEQUENCE [LARGE SCALE GENOMIC DNA]</scope>
</reference>
<dbReference type="GO" id="GO:0005840">
    <property type="term" value="C:ribosome"/>
    <property type="evidence" value="ECO:0007669"/>
    <property type="project" value="UniProtKB-KW"/>
</dbReference>
<dbReference type="InterPro" id="IPR022481">
    <property type="entry name" value="Ribosomal_eL8_arc"/>
</dbReference>